<accession>A0ACB9HA29</accession>
<reference evidence="2" key="1">
    <citation type="journal article" date="2022" name="Mol. Ecol. Resour.">
        <title>The genomes of chicory, endive, great burdock and yacon provide insights into Asteraceae palaeo-polyploidization history and plant inulin production.</title>
        <authorList>
            <person name="Fan W."/>
            <person name="Wang S."/>
            <person name="Wang H."/>
            <person name="Wang A."/>
            <person name="Jiang F."/>
            <person name="Liu H."/>
            <person name="Zhao H."/>
            <person name="Xu D."/>
            <person name="Zhang Y."/>
        </authorList>
    </citation>
    <scope>NUCLEOTIDE SEQUENCE [LARGE SCALE GENOMIC DNA]</scope>
    <source>
        <strain evidence="2">cv. Punajuju</strain>
    </source>
</reference>
<organism evidence="1 2">
    <name type="scientific">Cichorium intybus</name>
    <name type="common">Chicory</name>
    <dbReference type="NCBI Taxonomy" id="13427"/>
    <lineage>
        <taxon>Eukaryota</taxon>
        <taxon>Viridiplantae</taxon>
        <taxon>Streptophyta</taxon>
        <taxon>Embryophyta</taxon>
        <taxon>Tracheophyta</taxon>
        <taxon>Spermatophyta</taxon>
        <taxon>Magnoliopsida</taxon>
        <taxon>eudicotyledons</taxon>
        <taxon>Gunneridae</taxon>
        <taxon>Pentapetalae</taxon>
        <taxon>asterids</taxon>
        <taxon>campanulids</taxon>
        <taxon>Asterales</taxon>
        <taxon>Asteraceae</taxon>
        <taxon>Cichorioideae</taxon>
        <taxon>Cichorieae</taxon>
        <taxon>Cichoriinae</taxon>
        <taxon>Cichorium</taxon>
    </lineage>
</organism>
<gene>
    <name evidence="1" type="ORF">L2E82_06460</name>
</gene>
<protein>
    <submittedName>
        <fullName evidence="1">Uncharacterized protein</fullName>
    </submittedName>
</protein>
<keyword evidence="2" id="KW-1185">Reference proteome</keyword>
<dbReference type="Proteomes" id="UP001055811">
    <property type="component" value="Linkage Group LG01"/>
</dbReference>
<sequence>MEAFSLLRYWRSNGGDGTGNANVRTSTASPAATTIVTAVGSQTSETGDEEDNENDHGPFFDLEFSLPAEDEEGDDEDTKEGETENGVGYGEEDEEDSDGSDGLEDDRELKFTLLSGSSGDSTNDANISVSPSDDLFFKGSFVPVDQTTETNSKSPQFRVSLMKSATKFRVMMLKFKKSKLNGESSESTESNASGSSNSKEEQKKDEEKQTTDQNGGSEGSGKSMTTVKFKVEEVPIVSLFKRHNSSKAPKKRQNDDESVSASSEEKKFSKEAMQKYLRKVKPLYVRVSKKYGEKLKFSGQLSLPGATKPNLVASPATEEQKQSPAAVSKRENESIPEVAEPPLLTSNAKGLKQGNLPAGLRVVCKHLGKSRSASTAVAAAPPGTISSKRRDDSLLQQQDGIQSAILHCKRSFKASRDSDCSSSLSRSTSDPAPANGNCANSSSSDAAECRETVGNNKRE</sequence>
<proteinExistence type="predicted"/>
<reference evidence="1 2" key="2">
    <citation type="journal article" date="2022" name="Mol. Ecol. Resour.">
        <title>The genomes of chicory, endive, great burdock and yacon provide insights into Asteraceae paleo-polyploidization history and plant inulin production.</title>
        <authorList>
            <person name="Fan W."/>
            <person name="Wang S."/>
            <person name="Wang H."/>
            <person name="Wang A."/>
            <person name="Jiang F."/>
            <person name="Liu H."/>
            <person name="Zhao H."/>
            <person name="Xu D."/>
            <person name="Zhang Y."/>
        </authorList>
    </citation>
    <scope>NUCLEOTIDE SEQUENCE [LARGE SCALE GENOMIC DNA]</scope>
    <source>
        <strain evidence="2">cv. Punajuju</strain>
        <tissue evidence="1">Leaves</tissue>
    </source>
</reference>
<evidence type="ECO:0000313" key="1">
    <source>
        <dbReference type="EMBL" id="KAI3792577.1"/>
    </source>
</evidence>
<comment type="caution">
    <text evidence="1">The sequence shown here is derived from an EMBL/GenBank/DDBJ whole genome shotgun (WGS) entry which is preliminary data.</text>
</comment>
<name>A0ACB9HA29_CICIN</name>
<dbReference type="EMBL" id="CM042009">
    <property type="protein sequence ID" value="KAI3792577.1"/>
    <property type="molecule type" value="Genomic_DNA"/>
</dbReference>
<evidence type="ECO:0000313" key="2">
    <source>
        <dbReference type="Proteomes" id="UP001055811"/>
    </source>
</evidence>